<dbReference type="EMBL" id="FNIC01000004">
    <property type="protein sequence ID" value="SDN81642.1"/>
    <property type="molecule type" value="Genomic_DNA"/>
</dbReference>
<name>A0A1H0EGZ9_9ACTN</name>
<gene>
    <name evidence="1" type="ORF">SAMN05192576_2857</name>
</gene>
<dbReference type="AlphaFoldDB" id="A0A1H0EGZ9"/>
<dbReference type="Proteomes" id="UP000199004">
    <property type="component" value="Unassembled WGS sequence"/>
</dbReference>
<dbReference type="RefSeq" id="WP_170254327.1">
    <property type="nucleotide sequence ID" value="NZ_BKAE01000010.1"/>
</dbReference>
<accession>A0A1H0EGZ9</accession>
<proteinExistence type="predicted"/>
<evidence type="ECO:0000313" key="2">
    <source>
        <dbReference type="Proteomes" id="UP000199004"/>
    </source>
</evidence>
<evidence type="ECO:0000313" key="1">
    <source>
        <dbReference type="EMBL" id="SDN81642.1"/>
    </source>
</evidence>
<keyword evidence="2" id="KW-1185">Reference proteome</keyword>
<organism evidence="1 2">
    <name type="scientific">Nocardioides szechwanensis</name>
    <dbReference type="NCBI Taxonomy" id="1005944"/>
    <lineage>
        <taxon>Bacteria</taxon>
        <taxon>Bacillati</taxon>
        <taxon>Actinomycetota</taxon>
        <taxon>Actinomycetes</taxon>
        <taxon>Propionibacteriales</taxon>
        <taxon>Nocardioidaceae</taxon>
        <taxon>Nocardioides</taxon>
    </lineage>
</organism>
<reference evidence="1 2" key="1">
    <citation type="submission" date="2016-10" db="EMBL/GenBank/DDBJ databases">
        <authorList>
            <person name="de Groot N.N."/>
        </authorList>
    </citation>
    <scope>NUCLEOTIDE SEQUENCE [LARGE SCALE GENOMIC DNA]</scope>
    <source>
        <strain evidence="1 2">CGMCC 1.11147</strain>
    </source>
</reference>
<protein>
    <submittedName>
        <fullName evidence="1">Uncharacterized protein</fullName>
    </submittedName>
</protein>
<dbReference type="STRING" id="1005944.SAMN05192576_2857"/>
<sequence>MFDYHPLSEAEARHRISERLAKAAAPRITSRRGARMARRLRTLADRLDS</sequence>